<organism evidence="1">
    <name type="scientific">marine sediment metagenome</name>
    <dbReference type="NCBI Taxonomy" id="412755"/>
    <lineage>
        <taxon>unclassified sequences</taxon>
        <taxon>metagenomes</taxon>
        <taxon>ecological metagenomes</taxon>
    </lineage>
</organism>
<dbReference type="AlphaFoldDB" id="A0A0F8XF58"/>
<comment type="caution">
    <text evidence="1">The sequence shown here is derived from an EMBL/GenBank/DDBJ whole genome shotgun (WGS) entry which is preliminary data.</text>
</comment>
<accession>A0A0F8XF58</accession>
<name>A0A0F8XF58_9ZZZZ</name>
<dbReference type="EMBL" id="LAZR01059583">
    <property type="protein sequence ID" value="KKK67493.1"/>
    <property type="molecule type" value="Genomic_DNA"/>
</dbReference>
<proteinExistence type="predicted"/>
<protein>
    <submittedName>
        <fullName evidence="1">Uncharacterized protein</fullName>
    </submittedName>
</protein>
<sequence length="35" mass="3754">MGLLLGWTPPAVAPGDPEFVFRGTTNLVIDRENGL</sequence>
<reference evidence="1" key="1">
    <citation type="journal article" date="2015" name="Nature">
        <title>Complex archaea that bridge the gap between prokaryotes and eukaryotes.</title>
        <authorList>
            <person name="Spang A."/>
            <person name="Saw J.H."/>
            <person name="Jorgensen S.L."/>
            <person name="Zaremba-Niedzwiedzka K."/>
            <person name="Martijn J."/>
            <person name="Lind A.E."/>
            <person name="van Eijk R."/>
            <person name="Schleper C."/>
            <person name="Guy L."/>
            <person name="Ettema T.J."/>
        </authorList>
    </citation>
    <scope>NUCLEOTIDE SEQUENCE</scope>
</reference>
<evidence type="ECO:0000313" key="1">
    <source>
        <dbReference type="EMBL" id="KKK67493.1"/>
    </source>
</evidence>
<gene>
    <name evidence="1" type="ORF">LCGC14_2953510</name>
</gene>